<evidence type="ECO:0000256" key="1">
    <source>
        <dbReference type="SAM" id="Phobius"/>
    </source>
</evidence>
<keyword evidence="1" id="KW-1133">Transmembrane helix</keyword>
<protein>
    <submittedName>
        <fullName evidence="2">Uncharacterized protein</fullName>
    </submittedName>
</protein>
<dbReference type="AlphaFoldDB" id="A0A4Y2J2E1"/>
<feature type="transmembrane region" description="Helical" evidence="1">
    <location>
        <begin position="38"/>
        <end position="59"/>
    </location>
</feature>
<keyword evidence="3" id="KW-1185">Reference proteome</keyword>
<evidence type="ECO:0000313" key="3">
    <source>
        <dbReference type="Proteomes" id="UP000499080"/>
    </source>
</evidence>
<proteinExistence type="predicted"/>
<gene>
    <name evidence="2" type="ORF">AVEN_78340_1</name>
</gene>
<keyword evidence="1" id="KW-0472">Membrane</keyword>
<comment type="caution">
    <text evidence="2">The sequence shown here is derived from an EMBL/GenBank/DDBJ whole genome shotgun (WGS) entry which is preliminary data.</text>
</comment>
<dbReference type="EMBL" id="BGPR01003130">
    <property type="protein sequence ID" value="GBM84085.1"/>
    <property type="molecule type" value="Genomic_DNA"/>
</dbReference>
<accession>A0A4Y2J2E1</accession>
<name>A0A4Y2J2E1_ARAVE</name>
<reference evidence="2 3" key="1">
    <citation type="journal article" date="2019" name="Sci. Rep.">
        <title>Orb-weaving spider Araneus ventricosus genome elucidates the spidroin gene catalogue.</title>
        <authorList>
            <person name="Kono N."/>
            <person name="Nakamura H."/>
            <person name="Ohtoshi R."/>
            <person name="Moran D.A.P."/>
            <person name="Shinohara A."/>
            <person name="Yoshida Y."/>
            <person name="Fujiwara M."/>
            <person name="Mori M."/>
            <person name="Tomita M."/>
            <person name="Arakawa K."/>
        </authorList>
    </citation>
    <scope>NUCLEOTIDE SEQUENCE [LARGE SCALE GENOMIC DNA]</scope>
</reference>
<sequence length="111" mass="12207">MQRSIIGTLPAKALANTRTKTPIFSKFRLRISNQHHGASSSCVYILFLALPFFSFPPFLNTLPSDGRGMNYSSVICPQAGHITQPQSCAFFHGVDCMRSTLDRRSLSATLG</sequence>
<organism evidence="2 3">
    <name type="scientific">Araneus ventricosus</name>
    <name type="common">Orbweaver spider</name>
    <name type="synonym">Epeira ventricosa</name>
    <dbReference type="NCBI Taxonomy" id="182803"/>
    <lineage>
        <taxon>Eukaryota</taxon>
        <taxon>Metazoa</taxon>
        <taxon>Ecdysozoa</taxon>
        <taxon>Arthropoda</taxon>
        <taxon>Chelicerata</taxon>
        <taxon>Arachnida</taxon>
        <taxon>Araneae</taxon>
        <taxon>Araneomorphae</taxon>
        <taxon>Entelegynae</taxon>
        <taxon>Araneoidea</taxon>
        <taxon>Araneidae</taxon>
        <taxon>Araneus</taxon>
    </lineage>
</organism>
<evidence type="ECO:0000313" key="2">
    <source>
        <dbReference type="EMBL" id="GBM84085.1"/>
    </source>
</evidence>
<keyword evidence="1" id="KW-0812">Transmembrane</keyword>
<dbReference type="Proteomes" id="UP000499080">
    <property type="component" value="Unassembled WGS sequence"/>
</dbReference>